<name>A0A9N9M078_9HELO</name>
<evidence type="ECO:0000256" key="1">
    <source>
        <dbReference type="SAM" id="SignalP"/>
    </source>
</evidence>
<comment type="caution">
    <text evidence="2">The sequence shown here is derived from an EMBL/GenBank/DDBJ whole genome shotgun (WGS) entry which is preliminary data.</text>
</comment>
<dbReference type="AlphaFoldDB" id="A0A9N9M078"/>
<feature type="chain" id="PRO_5040471575" description="Apple domain-containing protein" evidence="1">
    <location>
        <begin position="20"/>
        <end position="326"/>
    </location>
</feature>
<protein>
    <recommendedName>
        <fullName evidence="4">Apple domain-containing protein</fullName>
    </recommendedName>
</protein>
<evidence type="ECO:0000313" key="2">
    <source>
        <dbReference type="EMBL" id="CAG8984263.1"/>
    </source>
</evidence>
<dbReference type="OrthoDB" id="10483382at2759"/>
<gene>
    <name evidence="2" type="ORF">HYALB_00010519</name>
</gene>
<evidence type="ECO:0008006" key="4">
    <source>
        <dbReference type="Google" id="ProtNLM"/>
    </source>
</evidence>
<sequence>MLALQTLLAYGLWLSVTDAAVSVPAQTDEVCYTKRATAAVKSVPTHILNTAWTVPQLGLTTYTPSVVKTPSKVTTTTTLLITSGTDTSILPTQTGYLPTKSTILKAELFAAKKRAVSRVQRGLIGMLLGDTGILGSTKQKTLDRSQRGKPSYPVAITCYKKKTTATITLSPPVALTTLIFTTLITETFTNAPSTTTTLTVSQTVTIPIATSISYGAANGNNSVGRANGAYITNTYYDSSTQNVVYTDDTDMTSCSNSCFSTPSCAQYQLITYNAPPEMCMLVITNDACNTPNMVPGNSVSVDGGAGPGDVVVVGNGICGKWDSVSS</sequence>
<accession>A0A9N9M078</accession>
<organism evidence="2 3">
    <name type="scientific">Hymenoscyphus albidus</name>
    <dbReference type="NCBI Taxonomy" id="595503"/>
    <lineage>
        <taxon>Eukaryota</taxon>
        <taxon>Fungi</taxon>
        <taxon>Dikarya</taxon>
        <taxon>Ascomycota</taxon>
        <taxon>Pezizomycotina</taxon>
        <taxon>Leotiomycetes</taxon>
        <taxon>Helotiales</taxon>
        <taxon>Helotiaceae</taxon>
        <taxon>Hymenoscyphus</taxon>
    </lineage>
</organism>
<feature type="signal peptide" evidence="1">
    <location>
        <begin position="1"/>
        <end position="19"/>
    </location>
</feature>
<proteinExistence type="predicted"/>
<reference evidence="2" key="1">
    <citation type="submission" date="2021-07" db="EMBL/GenBank/DDBJ databases">
        <authorList>
            <person name="Durling M."/>
        </authorList>
    </citation>
    <scope>NUCLEOTIDE SEQUENCE</scope>
</reference>
<dbReference type="Proteomes" id="UP000701801">
    <property type="component" value="Unassembled WGS sequence"/>
</dbReference>
<evidence type="ECO:0000313" key="3">
    <source>
        <dbReference type="Proteomes" id="UP000701801"/>
    </source>
</evidence>
<keyword evidence="3" id="KW-1185">Reference proteome</keyword>
<dbReference type="EMBL" id="CAJVRM010000754">
    <property type="protein sequence ID" value="CAG8984263.1"/>
    <property type="molecule type" value="Genomic_DNA"/>
</dbReference>
<keyword evidence="1" id="KW-0732">Signal</keyword>